<dbReference type="Gene3D" id="3.40.50.300">
    <property type="entry name" value="P-loop containing nucleotide triphosphate hydrolases"/>
    <property type="match status" value="2"/>
</dbReference>
<dbReference type="Pfam" id="PF00005">
    <property type="entry name" value="ABC_tran"/>
    <property type="match status" value="2"/>
</dbReference>
<evidence type="ECO:0000256" key="4">
    <source>
        <dbReference type="ARBA" id="ARBA00022692"/>
    </source>
</evidence>
<keyword evidence="4 11" id="KW-0812">Transmembrane</keyword>
<organism evidence="13 14">
    <name type="scientific">Potamilus streckersoni</name>
    <dbReference type="NCBI Taxonomy" id="2493646"/>
    <lineage>
        <taxon>Eukaryota</taxon>
        <taxon>Metazoa</taxon>
        <taxon>Spiralia</taxon>
        <taxon>Lophotrochozoa</taxon>
        <taxon>Mollusca</taxon>
        <taxon>Bivalvia</taxon>
        <taxon>Autobranchia</taxon>
        <taxon>Heteroconchia</taxon>
        <taxon>Palaeoheterodonta</taxon>
        <taxon>Unionida</taxon>
        <taxon>Unionoidea</taxon>
        <taxon>Unionidae</taxon>
        <taxon>Ambleminae</taxon>
        <taxon>Lampsilini</taxon>
        <taxon>Potamilus</taxon>
    </lineage>
</organism>
<dbReference type="SMART" id="SM00382">
    <property type="entry name" value="AAA"/>
    <property type="match status" value="2"/>
</dbReference>
<sequence>MGFFSQLLLLLWKNFIHRRRQKLRLLAEIVFPLALFVILISVRLTKPDLKVYHNDCHFDGYAMPSAGTIPFLQSLLCNFDNKCYDTPTPSERPNVFSSFNQSLLTRVLVDVEEILSSNSDVTALSYLIADFETLSVLYSNIINGTAKGTIMIGNLLLDPNSLRDQILLQKLPINSTVIDWLLNATINNTILADNQTLSTVIVVLEDFIRTPTSSLNVTLMKEKFCKEKLLDRLLVFPSKAVMEEVHQELCNLTLEQGRQFLDYLRRDVSPEKVLQEVIQFVNQNGQVLNLNQTLIDGFVKIFQDLQNTSSIQAAISDLIAAFQILQSLERGNVTDTVRNADLGLLICGRPNSILSLSDDDKKRLENILGGGVRPVDGDQSQQQTTPPPFANSSVVPDCQQLFAPFQATSESRIIFNQIKPYILGKILYYPKNNITDAIIQKAAQPFFDLQRIVNLAKDWMRYAPDVYGILNNSITVNYIRSLVHSPHCKIFEGYALNSISNANYNHSLCDFLDGYLRNDANYTGYDWRDSMQSLTQLFGTISRYGSCVEFNKFVGYRDSNKMINDGLALMDNNTFWTAIEFLVDLDLDILPTHIAYKIRMDSDKVDSTKRVIDKYNRPGPRRRPGSDTKYITYGFAYIQDMLEHAIIELQTGIGTLQDGVGIILQQFPYPCYIEDKFVNAISRTLPLFMVLAWVLTTAMLCKSIVYEKENRLKEVMKIMGLGNLVHWVAWFINAFVMMLITVIILVLILKGGKVLEKSDPSVVLLFMVVFSISTIFQCFLISVFFSRPNLAACCAGFIYFLVYLPYTLLIQWEDYMTTSYKLLASLSSNVAFGYGCNFIALYEEQAVGLQWNNIGKTPILDDDFTMVHVILMMMCDTVIYGLLTWYIEAVFPGQYGIPRRWYFPVQRSYWCGTNSKGEMDSQHLPAMELLGLDKKSFEEEPKDKKLGVAIRNLKKVYPDGKKVALDGLSINFYDGQITSFLGHNGAGKTTTMSILTGLFPPTEGTAFIYGKDIRQDIDSIRHSLGMCPQHNVLFDLLTVEEHLWFYARLKGSSSQEVKKEMEQMIKDVGLPHKRKELSQNLSGGMKRKLSVAIAFVGGSRTVILDEPTAGVDPYARRNIWELLLKFKKDRTIILSTHHMDEADILGDRIAIISQGKLVCCGSSLFLKNQYGNGYYLTLVRSDDVDEDEILWKEMMPSRPTSAVSVRTVVDVQPVLNENEDEGYVENKSDENDPPTPPTESASGIVPGFGVSRITAFVQKYVKNAKLTEDNPTELTYQLPTASAYNGDFERLFSELEFCHNDLGISSFGISDTSLEEVFLAVTDDSNQDNSTDEMSRSRLELLTDGGKFPRPVTRLSFRRKKKFSLFGRKKNVRVDSKTDLLSEEDTDYTGSKGEIGDLGFTHPDQEKVQGWRLVLRQMVAMIIKRFHHVRRSKKGFVCEIIMPAVFILLAMIFSMISPPLEEEPSLELHPWHLIPKKGEQHLYMFYGNDGLGTPLTNRFETMLQQPYGIGNRCLDPNIKKIDGYPCQHVGKQQWTYFDHSNFSAACDCSTGFQNCPDGAGGPYPSKIILDTTDYLYNMSTRDITDWLIKTDKKYIKKRYGGLAFKEINNAVKVNTTQAKTAIERLLTAANNGIPVINKSCNVKPNNCTQAEQFWTDLELVLPALAVKDIAKVWFNNKGWISSVSFMNIMNNLILRSNLPPTAGNPDRYGITAINHPMVRNKAELNSAALYSSAVDVVIAICVIFAMSFIPASFVMYLIEERASNSKHLQFVSGVNPVTYWVTNFFWDLVNYLIPAVLCIFIFLAFQKQSYVSPTNAPCLVALLFLYGWASIPMMYPFSRVFSVPSTALVVLKSINIFLGTTSTLATFILEFLENDDASLKSINDILRQVFLLLPQYCLGRGLIDMARNQLFSDAYKRFGEDRFVNPFKWDQVGRNLLSLFMLGILFFALNLLIEYSFFIRGKDKQPKKLPIDDDEDVDVTRERKRVLTGGAKDDMLRIENLTKVYHMRGKSKSGLAVDRLCVGIPRGQCFGLLGVNGAGKTTTFKMLTGDVIATKGNAYVEGYSILKDMVKVRKNLGYCPQFDALDPLITGVEHLRFYARLRGIPEKDVKQASEWAIHKLDLVRYSDKVSGSYSGGNKRKLSTAIALIGNPKIIFLDEPTTGMDPKARRFLWNCINNIVKDGRSVILTSHSMEECEALCNRLAIMVNGRFKCIGSIQHLKNRFGNGYTIVLRVSGENPIMQPVEDFIREKFPTSVLREKHHNMLQYQLGQDISMSTLFRDMQLARQRLNIEDYSVSQTTLDQISLNQVGYPVLSILETTLKWEFICHTRRLLWARWVVIYSQSNRLDKVFINFAKQQTDLLDDDEELPPDMAAFHGTVDTRSLNDEDGQSLAGSTMGLIRADSTRNTNNIKPYDNSSIPMKAKHDSQDAPIISLPSGGGDIESMEGNKFPIEMSAHKKRPVAVLPDFPEGYSYDIDV</sequence>
<feature type="transmembrane region" description="Helical" evidence="11">
    <location>
        <begin position="790"/>
        <end position="810"/>
    </location>
</feature>
<comment type="similarity">
    <text evidence="2">Belongs to the ABC transporter superfamily. ABCA family.</text>
</comment>
<keyword evidence="14" id="KW-1185">Reference proteome</keyword>
<feature type="domain" description="ABC transporter" evidence="12">
    <location>
        <begin position="1996"/>
        <end position="2232"/>
    </location>
</feature>
<dbReference type="InterPro" id="IPR003593">
    <property type="entry name" value="AAA+_ATPase"/>
</dbReference>
<dbReference type="FunFam" id="3.40.50.300:FF:000327">
    <property type="entry name" value="ATP-binding cassette sub-family A member 3"/>
    <property type="match status" value="1"/>
</dbReference>
<feature type="transmembrane region" description="Helical" evidence="11">
    <location>
        <begin position="1817"/>
        <end position="1837"/>
    </location>
</feature>
<dbReference type="PROSITE" id="PS00211">
    <property type="entry name" value="ABC_TRANSPORTER_1"/>
    <property type="match status" value="1"/>
</dbReference>
<feature type="transmembrane region" description="Helical" evidence="11">
    <location>
        <begin position="1884"/>
        <end position="1903"/>
    </location>
</feature>
<dbReference type="Pfam" id="PF12698">
    <property type="entry name" value="ABC2_membrane_3"/>
    <property type="match status" value="2"/>
</dbReference>
<keyword evidence="6" id="KW-0547">Nucleotide-binding</keyword>
<comment type="subcellular location">
    <subcellularLocation>
        <location evidence="1">Membrane</location>
        <topology evidence="1">Multi-pass membrane protein</topology>
    </subcellularLocation>
</comment>
<evidence type="ECO:0000256" key="3">
    <source>
        <dbReference type="ARBA" id="ARBA00022448"/>
    </source>
</evidence>
<keyword evidence="5" id="KW-0677">Repeat</keyword>
<dbReference type="PROSITE" id="PS50893">
    <property type="entry name" value="ABC_TRANSPORTER_2"/>
    <property type="match status" value="2"/>
</dbReference>
<feature type="transmembrane region" description="Helical" evidence="11">
    <location>
        <begin position="1936"/>
        <end position="1958"/>
    </location>
</feature>
<dbReference type="GO" id="GO:0016020">
    <property type="term" value="C:membrane"/>
    <property type="evidence" value="ECO:0007669"/>
    <property type="project" value="UniProtKB-SubCell"/>
</dbReference>
<dbReference type="InterPro" id="IPR026082">
    <property type="entry name" value="ABCA"/>
</dbReference>
<feature type="transmembrane region" description="Helical" evidence="11">
    <location>
        <begin position="1784"/>
        <end position="1805"/>
    </location>
</feature>
<dbReference type="CDD" id="cd03263">
    <property type="entry name" value="ABC_subfamily_A"/>
    <property type="match status" value="2"/>
</dbReference>
<accession>A0AAE0T9D5</accession>
<dbReference type="PROSITE" id="PS50231">
    <property type="entry name" value="RICIN_B_LECTIN"/>
    <property type="match status" value="1"/>
</dbReference>
<feature type="transmembrane region" description="Helical" evidence="11">
    <location>
        <begin position="1440"/>
        <end position="1460"/>
    </location>
</feature>
<feature type="compositionally biased region" description="Polar residues" evidence="10">
    <location>
        <begin position="378"/>
        <end position="390"/>
    </location>
</feature>
<dbReference type="InterPro" id="IPR003439">
    <property type="entry name" value="ABC_transporter-like_ATP-bd"/>
</dbReference>
<name>A0AAE0T9D5_9BIVA</name>
<evidence type="ECO:0000313" key="14">
    <source>
        <dbReference type="Proteomes" id="UP001195483"/>
    </source>
</evidence>
<feature type="domain" description="ABC transporter" evidence="12">
    <location>
        <begin position="948"/>
        <end position="1179"/>
    </location>
</feature>
<protein>
    <recommendedName>
        <fullName evidence="12">ABC transporter domain-containing protein</fullName>
    </recommendedName>
</protein>
<reference evidence="13" key="3">
    <citation type="submission" date="2023-05" db="EMBL/GenBank/DDBJ databases">
        <authorList>
            <person name="Smith C.H."/>
        </authorList>
    </citation>
    <scope>NUCLEOTIDE SEQUENCE</scope>
    <source>
        <strain evidence="13">CHS0354</strain>
        <tissue evidence="13">Mantle</tissue>
    </source>
</reference>
<dbReference type="PANTHER" id="PTHR19229:SF36">
    <property type="entry name" value="ATP-BINDING CASSETTE SUB-FAMILY A MEMBER 2"/>
    <property type="match status" value="1"/>
</dbReference>
<feature type="transmembrane region" description="Helical" evidence="11">
    <location>
        <begin position="1849"/>
        <end position="1872"/>
    </location>
</feature>
<comment type="caution">
    <text evidence="13">The sequence shown here is derived from an EMBL/GenBank/DDBJ whole genome shotgun (WGS) entry which is preliminary data.</text>
</comment>
<keyword evidence="3" id="KW-0813">Transport</keyword>
<evidence type="ECO:0000256" key="10">
    <source>
        <dbReference type="SAM" id="MobiDB-lite"/>
    </source>
</evidence>
<dbReference type="Pfam" id="PF23321">
    <property type="entry name" value="R1_ABCA1"/>
    <property type="match status" value="1"/>
</dbReference>
<evidence type="ECO:0000313" key="13">
    <source>
        <dbReference type="EMBL" id="KAK3606159.1"/>
    </source>
</evidence>
<proteinExistence type="inferred from homology"/>
<dbReference type="InterPro" id="IPR013525">
    <property type="entry name" value="ABC2_TM"/>
</dbReference>
<dbReference type="PANTHER" id="PTHR19229">
    <property type="entry name" value="ATP-BINDING CASSETTE TRANSPORTER SUBFAMILY A ABCA"/>
    <property type="match status" value="1"/>
</dbReference>
<evidence type="ECO:0000256" key="2">
    <source>
        <dbReference type="ARBA" id="ARBA00008869"/>
    </source>
</evidence>
<keyword evidence="8 11" id="KW-1133">Transmembrane helix</keyword>
<keyword evidence="9 11" id="KW-0472">Membrane</keyword>
<evidence type="ECO:0000256" key="6">
    <source>
        <dbReference type="ARBA" id="ARBA00022741"/>
    </source>
</evidence>
<dbReference type="Proteomes" id="UP001195483">
    <property type="component" value="Unassembled WGS sequence"/>
</dbReference>
<evidence type="ECO:0000256" key="5">
    <source>
        <dbReference type="ARBA" id="ARBA00022737"/>
    </source>
</evidence>
<feature type="region of interest" description="Disordered" evidence="10">
    <location>
        <begin position="1218"/>
        <end position="1245"/>
    </location>
</feature>
<evidence type="ECO:0000256" key="1">
    <source>
        <dbReference type="ARBA" id="ARBA00004141"/>
    </source>
</evidence>
<dbReference type="GO" id="GO:0005524">
    <property type="term" value="F:ATP binding"/>
    <property type="evidence" value="ECO:0007669"/>
    <property type="project" value="UniProtKB-KW"/>
</dbReference>
<dbReference type="GO" id="GO:0140359">
    <property type="term" value="F:ABC-type transporter activity"/>
    <property type="evidence" value="ECO:0007669"/>
    <property type="project" value="InterPro"/>
</dbReference>
<reference evidence="13" key="2">
    <citation type="journal article" date="2021" name="Genome Biol. Evol.">
        <title>Developing a high-quality reference genome for a parasitic bivalve with doubly uniparental inheritance (Bivalvia: Unionida).</title>
        <authorList>
            <person name="Smith C.H."/>
        </authorList>
    </citation>
    <scope>NUCLEOTIDE SEQUENCE</scope>
    <source>
        <strain evidence="13">CHS0354</strain>
        <tissue evidence="13">Mantle</tissue>
    </source>
</reference>
<reference evidence="13" key="1">
    <citation type="journal article" date="2021" name="Genome Biol. Evol.">
        <title>A High-Quality Reference Genome for a Parasitic Bivalve with Doubly Uniparental Inheritance (Bivalvia: Unionida).</title>
        <authorList>
            <person name="Smith C.H."/>
        </authorList>
    </citation>
    <scope>NUCLEOTIDE SEQUENCE</scope>
    <source>
        <strain evidence="13">CHS0354</strain>
    </source>
</reference>
<dbReference type="GO" id="GO:0005319">
    <property type="term" value="F:lipid transporter activity"/>
    <property type="evidence" value="ECO:0007669"/>
    <property type="project" value="TreeGrafter"/>
</dbReference>
<feature type="transmembrane region" description="Helical" evidence="11">
    <location>
        <begin position="1727"/>
        <end position="1758"/>
    </location>
</feature>
<dbReference type="InterPro" id="IPR017871">
    <property type="entry name" value="ABC_transporter-like_CS"/>
</dbReference>
<evidence type="ECO:0000256" key="11">
    <source>
        <dbReference type="SAM" id="Phobius"/>
    </source>
</evidence>
<dbReference type="InterPro" id="IPR056264">
    <property type="entry name" value="R2_ABCA1-4-like"/>
</dbReference>
<dbReference type="EMBL" id="JAEAOA010000675">
    <property type="protein sequence ID" value="KAK3606159.1"/>
    <property type="molecule type" value="Genomic_DNA"/>
</dbReference>
<evidence type="ECO:0000259" key="12">
    <source>
        <dbReference type="PROSITE" id="PS50893"/>
    </source>
</evidence>
<feature type="transmembrane region" description="Helical" evidence="11">
    <location>
        <begin position="25"/>
        <end position="44"/>
    </location>
</feature>
<dbReference type="GO" id="GO:0016887">
    <property type="term" value="F:ATP hydrolysis activity"/>
    <property type="evidence" value="ECO:0007669"/>
    <property type="project" value="InterPro"/>
</dbReference>
<evidence type="ECO:0000256" key="7">
    <source>
        <dbReference type="ARBA" id="ARBA00022840"/>
    </source>
</evidence>
<evidence type="ECO:0000256" key="8">
    <source>
        <dbReference type="ARBA" id="ARBA00022989"/>
    </source>
</evidence>
<feature type="transmembrane region" description="Helical" evidence="11">
    <location>
        <begin position="864"/>
        <end position="887"/>
    </location>
</feature>
<gene>
    <name evidence="13" type="ORF">CHS0354_010792</name>
</gene>
<dbReference type="SUPFAM" id="SSF52540">
    <property type="entry name" value="P-loop containing nucleoside triphosphate hydrolases"/>
    <property type="match status" value="2"/>
</dbReference>
<dbReference type="FunFam" id="3.40.50.300:FF:000264">
    <property type="entry name" value="ATP-binding cassette, sub-family A (ABC1), member 1"/>
    <property type="match status" value="1"/>
</dbReference>
<dbReference type="InterPro" id="IPR027417">
    <property type="entry name" value="P-loop_NTPase"/>
</dbReference>
<feature type="transmembrane region" description="Helical" evidence="11">
    <location>
        <begin position="685"/>
        <end position="706"/>
    </location>
</feature>
<feature type="region of interest" description="Disordered" evidence="10">
    <location>
        <begin position="370"/>
        <end position="390"/>
    </location>
</feature>
<feature type="transmembrane region" description="Helical" evidence="11">
    <location>
        <begin position="761"/>
        <end position="783"/>
    </location>
</feature>
<keyword evidence="7" id="KW-0067">ATP-binding</keyword>
<feature type="transmembrane region" description="Helical" evidence="11">
    <location>
        <begin position="727"/>
        <end position="749"/>
    </location>
</feature>
<evidence type="ECO:0000256" key="9">
    <source>
        <dbReference type="ARBA" id="ARBA00023136"/>
    </source>
</evidence>